<dbReference type="RefSeq" id="XP_031438570.1">
    <property type="nucleotide sequence ID" value="XM_031582710.2"/>
</dbReference>
<feature type="domain" description="PDZ" evidence="11">
    <location>
        <begin position="5"/>
        <end position="87"/>
    </location>
</feature>
<accession>A0A6P8GUU6</accession>
<dbReference type="PANTHER" id="PTHR24217:SF10">
    <property type="entry name" value="SYNAPTOPODIN 2-LIKE PROTEIN"/>
    <property type="match status" value="1"/>
</dbReference>
<feature type="compositionally biased region" description="Low complexity" evidence="10">
    <location>
        <begin position="682"/>
        <end position="696"/>
    </location>
</feature>
<dbReference type="OrthoDB" id="445995at2759"/>
<dbReference type="GeneID" id="105896968"/>
<dbReference type="Pfam" id="PF00595">
    <property type="entry name" value="PDZ"/>
    <property type="match status" value="1"/>
</dbReference>
<comment type="subcellular location">
    <subcellularLocation>
        <location evidence="1">Cytoplasm</location>
        <location evidence="1">Cytoskeleton</location>
    </subcellularLocation>
</comment>
<evidence type="ECO:0000256" key="4">
    <source>
        <dbReference type="ARBA" id="ARBA00022553"/>
    </source>
</evidence>
<evidence type="ECO:0000256" key="3">
    <source>
        <dbReference type="ARBA" id="ARBA00022490"/>
    </source>
</evidence>
<dbReference type="KEGG" id="char:105896968"/>
<comment type="function">
    <text evidence="8">Actin-associated protein that may play a role in modulating actin-based shape.</text>
</comment>
<protein>
    <recommendedName>
        <fullName evidence="9">Synaptopodin 2-like protein</fullName>
    </recommendedName>
</protein>
<dbReference type="CTD" id="100001241"/>
<dbReference type="PROSITE" id="PS50106">
    <property type="entry name" value="PDZ"/>
    <property type="match status" value="1"/>
</dbReference>
<evidence type="ECO:0000256" key="1">
    <source>
        <dbReference type="ARBA" id="ARBA00004245"/>
    </source>
</evidence>
<dbReference type="Gene3D" id="2.30.42.10">
    <property type="match status" value="1"/>
</dbReference>
<dbReference type="GO" id="GO:0015629">
    <property type="term" value="C:actin cytoskeleton"/>
    <property type="evidence" value="ECO:0007669"/>
    <property type="project" value="TreeGrafter"/>
</dbReference>
<keyword evidence="4" id="KW-0597">Phosphoprotein</keyword>
<feature type="region of interest" description="Disordered" evidence="10">
    <location>
        <begin position="735"/>
        <end position="821"/>
    </location>
</feature>
<dbReference type="PANTHER" id="PTHR24217">
    <property type="entry name" value="PUTATIVE-RELATED"/>
    <property type="match status" value="1"/>
</dbReference>
<dbReference type="CDD" id="cd10820">
    <property type="entry name" value="PDZ_SYNPO2-like"/>
    <property type="match status" value="1"/>
</dbReference>
<comment type="similarity">
    <text evidence="7">Belongs to the synaptopodin family.</text>
</comment>
<evidence type="ECO:0000256" key="5">
    <source>
        <dbReference type="ARBA" id="ARBA00023203"/>
    </source>
</evidence>
<dbReference type="Proteomes" id="UP000515152">
    <property type="component" value="Chromosome 16"/>
</dbReference>
<evidence type="ECO:0000256" key="6">
    <source>
        <dbReference type="ARBA" id="ARBA00023212"/>
    </source>
</evidence>
<evidence type="ECO:0000313" key="12">
    <source>
        <dbReference type="Proteomes" id="UP000515152"/>
    </source>
</evidence>
<feature type="compositionally biased region" description="Pro residues" evidence="10">
    <location>
        <begin position="638"/>
        <end position="657"/>
    </location>
</feature>
<keyword evidence="2" id="KW-0488">Methylation</keyword>
<keyword evidence="5" id="KW-0009">Actin-binding</keyword>
<dbReference type="GO" id="GO:0007519">
    <property type="term" value="P:skeletal muscle tissue development"/>
    <property type="evidence" value="ECO:0007669"/>
    <property type="project" value="Ensembl"/>
</dbReference>
<feature type="compositionally biased region" description="Pro residues" evidence="10">
    <location>
        <begin position="697"/>
        <end position="711"/>
    </location>
</feature>
<evidence type="ECO:0000256" key="9">
    <source>
        <dbReference type="ARBA" id="ARBA00069693"/>
    </source>
</evidence>
<feature type="region of interest" description="Disordered" evidence="10">
    <location>
        <begin position="380"/>
        <end position="418"/>
    </location>
</feature>
<dbReference type="SUPFAM" id="SSF50156">
    <property type="entry name" value="PDZ domain-like"/>
    <property type="match status" value="1"/>
</dbReference>
<evidence type="ECO:0000256" key="10">
    <source>
        <dbReference type="SAM" id="MobiDB-lite"/>
    </source>
</evidence>
<feature type="compositionally biased region" description="Polar residues" evidence="10">
    <location>
        <begin position="759"/>
        <end position="768"/>
    </location>
</feature>
<feature type="region of interest" description="Disordered" evidence="10">
    <location>
        <begin position="612"/>
        <end position="711"/>
    </location>
</feature>
<organism evidence="12 13">
    <name type="scientific">Clupea harengus</name>
    <name type="common">Atlantic herring</name>
    <dbReference type="NCBI Taxonomy" id="7950"/>
    <lineage>
        <taxon>Eukaryota</taxon>
        <taxon>Metazoa</taxon>
        <taxon>Chordata</taxon>
        <taxon>Craniata</taxon>
        <taxon>Vertebrata</taxon>
        <taxon>Euteleostomi</taxon>
        <taxon>Actinopterygii</taxon>
        <taxon>Neopterygii</taxon>
        <taxon>Teleostei</taxon>
        <taxon>Clupei</taxon>
        <taxon>Clupeiformes</taxon>
        <taxon>Clupeoidei</taxon>
        <taxon>Clupeidae</taxon>
        <taxon>Clupea</taxon>
    </lineage>
</organism>
<dbReference type="InterPro" id="IPR051976">
    <property type="entry name" value="Synaptopodin_domain"/>
</dbReference>
<dbReference type="InterPro" id="IPR001478">
    <property type="entry name" value="PDZ"/>
</dbReference>
<keyword evidence="3" id="KW-0963">Cytoplasm</keyword>
<dbReference type="InterPro" id="IPR036034">
    <property type="entry name" value="PDZ_sf"/>
</dbReference>
<dbReference type="GO" id="GO:0005634">
    <property type="term" value="C:nucleus"/>
    <property type="evidence" value="ECO:0007669"/>
    <property type="project" value="TreeGrafter"/>
</dbReference>
<evidence type="ECO:0000259" key="11">
    <source>
        <dbReference type="PROSITE" id="PS50106"/>
    </source>
</evidence>
<proteinExistence type="inferred from homology"/>
<reference evidence="13" key="1">
    <citation type="submission" date="2025-08" db="UniProtKB">
        <authorList>
            <consortium name="RefSeq"/>
        </authorList>
    </citation>
    <scope>IDENTIFICATION</scope>
</reference>
<sequence length="1262" mass="134677">MVAEEVVVALSGGAPWGFRLQGGAEQRKPLQVAKVRRRSKACRAGLREADELLAINELSCGELSHAQAMNLIDSGRGTLHLRVRRSPCLQSLMLLDPSSPPHMDEAYRAALQALSPPLPSMPLRGGLGCIASPPDSEAYYGETDSDADVAAQERQRRQKRRSPSSSPAKPPHQEEEEEETSEMSGYESAPDANGYPGQQQYHWADPQGAPQQQQQQQQQVLPGVARREVVYQPPPSEWGLQAGNSSGQSSPQDGQGAGEGDSGFQELPAMMPPPLVSAERARGAQFLVSRRQLVPMVGPLETPMDEELTATYKDKARQAKLHRGESVQDKQVKEARNQCRSIASLLTDAPNPHAKGVLMFKKRRQRAKRYTLTCFGSADDASFSRSETEDEEEEGSSFPGSESEMDEDGFAASTEPDPIWDSGYLAMLDKRSSACIGGVDSISENGLGLNMSGKGAQLFEQQRQRSGKPVSAPLSHMSDEQLAAMATEEAPAPPAYTAPSGPVSSGLVNGDSAVVSRTSVVLTPPGHTILPTTAGGGSDTMDSQTGANVHNRTAKPFAPGCVTHRASTAPVVFRPSPARKAVSVANMPAAFSSSSGPEVKRAISSTSLYIPARPATVNGPPSVGSPFSPRTSVSVASFPPPTPHSAPLSPPVPPAFSQPPMQRPTFHSPHTNMSQPFSPPLAMAAAPFSQPAAHATPYPPQEAPAYYPPQGAPAYYPPQEAPAYYSPQSMPFSPPPVAPKPYSSPHAQATPFSPPPQQNTPLSSHQPTTPFPAPSVMTMPYSQPPGNAAMSFPPAPVSAPHVPSQPIPTFTSNQQPPAAPKVSFNPYVSVAASPQPPAVPSPQPYQPVSAGQEALESREQRIAVPAGRTGILHDARRQRSRKPMFSAPEEKKDISPNPALLSMVQNLDDRPRAGHDLGFESGPEEDSLNLGAEACNFMQAQRGLRVPPPPVAPKPARAAVPPQPQVTLQTGGKGAELFARRQSRMDRYVVDKQQQHPMSPAQPRDPSPTPSLPSQWKYSSSIRAPPPINYNPLLSPSCPTVAQRTPRASQAPQVAHKPGLKALDFMSHQPYQLNSSLFSYGGGVPQTQQQQGGSLTAPRQVPVKAARVYEIKRFSTPTPMSAPTSLTPTVIVPRSATTLAEPIWRSEVASPPPRTPAVAPYTPAPQFWAPAVSTVTLPALPHLSAAPIQSWAPTPAPAPAQAYGSQFQVAKQFKSAPDLSPLSVNPALRSSSIQQLRVPRPRFSTSNVGLQANVWRPGSMIH</sequence>
<evidence type="ECO:0000256" key="2">
    <source>
        <dbReference type="ARBA" id="ARBA00022481"/>
    </source>
</evidence>
<dbReference type="AlphaFoldDB" id="A0A6P8GUU6"/>
<keyword evidence="6" id="KW-0206">Cytoskeleton</keyword>
<feature type="region of interest" description="Disordered" evidence="10">
    <location>
        <begin position="869"/>
        <end position="899"/>
    </location>
</feature>
<gene>
    <name evidence="13" type="primary">synpo2lb</name>
</gene>
<feature type="compositionally biased region" description="Low complexity" evidence="10">
    <location>
        <begin position="243"/>
        <end position="254"/>
    </location>
</feature>
<dbReference type="GO" id="GO:0030018">
    <property type="term" value="C:Z disc"/>
    <property type="evidence" value="ECO:0007669"/>
    <property type="project" value="TreeGrafter"/>
</dbReference>
<feature type="compositionally biased region" description="Polar residues" evidence="10">
    <location>
        <begin position="807"/>
        <end position="816"/>
    </location>
</feature>
<evidence type="ECO:0000313" key="13">
    <source>
        <dbReference type="RefSeq" id="XP_031438570.1"/>
    </source>
</evidence>
<dbReference type="GO" id="GO:0003779">
    <property type="term" value="F:actin binding"/>
    <property type="evidence" value="ECO:0007669"/>
    <property type="project" value="UniProtKB-KW"/>
</dbReference>
<dbReference type="SMART" id="SM00228">
    <property type="entry name" value="PDZ"/>
    <property type="match status" value="1"/>
</dbReference>
<feature type="compositionally biased region" description="Pro residues" evidence="10">
    <location>
        <begin position="834"/>
        <end position="845"/>
    </location>
</feature>
<feature type="region of interest" description="Disordered" evidence="10">
    <location>
        <begin position="952"/>
        <end position="973"/>
    </location>
</feature>
<dbReference type="GO" id="GO:0048738">
    <property type="term" value="P:cardiac muscle tissue development"/>
    <property type="evidence" value="ECO:0007669"/>
    <property type="project" value="Ensembl"/>
</dbReference>
<feature type="region of interest" description="Disordered" evidence="10">
    <location>
        <begin position="446"/>
        <end position="510"/>
    </location>
</feature>
<dbReference type="FunFam" id="2.30.42.10:FF:000137">
    <property type="entry name" value="Synaptopodin 2-like a"/>
    <property type="match status" value="1"/>
</dbReference>
<evidence type="ECO:0000256" key="8">
    <source>
        <dbReference type="ARBA" id="ARBA00057136"/>
    </source>
</evidence>
<dbReference type="GO" id="GO:0032233">
    <property type="term" value="P:positive regulation of actin filament bundle assembly"/>
    <property type="evidence" value="ECO:0007669"/>
    <property type="project" value="TreeGrafter"/>
</dbReference>
<name>A0A6P8GUU6_CLUHA</name>
<feature type="region of interest" description="Disordered" evidence="10">
    <location>
        <begin position="833"/>
        <end position="855"/>
    </location>
</feature>
<keyword evidence="12" id="KW-1185">Reference proteome</keyword>
<feature type="region of interest" description="Disordered" evidence="10">
    <location>
        <begin position="135"/>
        <end position="271"/>
    </location>
</feature>
<evidence type="ECO:0000256" key="7">
    <source>
        <dbReference type="ARBA" id="ARBA00038161"/>
    </source>
</evidence>
<feature type="region of interest" description="Disordered" evidence="10">
    <location>
        <begin position="991"/>
        <end position="1020"/>
    </location>
</feature>